<organism evidence="1 2">
    <name type="scientific">Candidatus Terrybacteria bacterium RIFCSPLOWO2_01_FULL_40_23</name>
    <dbReference type="NCBI Taxonomy" id="1802366"/>
    <lineage>
        <taxon>Bacteria</taxon>
        <taxon>Candidatus Terryibacteriota</taxon>
    </lineage>
</organism>
<accession>A0A1G2PX35</accession>
<reference evidence="1 2" key="1">
    <citation type="journal article" date="2016" name="Nat. Commun.">
        <title>Thousands of microbial genomes shed light on interconnected biogeochemical processes in an aquifer system.</title>
        <authorList>
            <person name="Anantharaman K."/>
            <person name="Brown C.T."/>
            <person name="Hug L.A."/>
            <person name="Sharon I."/>
            <person name="Castelle C.J."/>
            <person name="Probst A.J."/>
            <person name="Thomas B.C."/>
            <person name="Singh A."/>
            <person name="Wilkins M.J."/>
            <person name="Karaoz U."/>
            <person name="Brodie E.L."/>
            <person name="Williams K.H."/>
            <person name="Hubbard S.S."/>
            <person name="Banfield J.F."/>
        </authorList>
    </citation>
    <scope>NUCLEOTIDE SEQUENCE [LARGE SCALE GENOMIC DNA]</scope>
</reference>
<name>A0A1G2PX35_9BACT</name>
<gene>
    <name evidence="1" type="ORF">A3A97_04270</name>
</gene>
<proteinExistence type="predicted"/>
<dbReference type="AlphaFoldDB" id="A0A1G2PX35"/>
<sequence>MFLVITTPNALDTTVAVTSPRIITEYPEKAFLEARKACTDQNSAFVSQVIVYELTLDRVYTLDDAKNVDGVVIYIAYRSSWDGRWVEGFYEGPLARFK</sequence>
<dbReference type="Proteomes" id="UP000176951">
    <property type="component" value="Unassembled WGS sequence"/>
</dbReference>
<protein>
    <submittedName>
        <fullName evidence="1">Uncharacterized protein</fullName>
    </submittedName>
</protein>
<comment type="caution">
    <text evidence="1">The sequence shown here is derived from an EMBL/GenBank/DDBJ whole genome shotgun (WGS) entry which is preliminary data.</text>
</comment>
<evidence type="ECO:0000313" key="1">
    <source>
        <dbReference type="EMBL" id="OHA52885.1"/>
    </source>
</evidence>
<dbReference type="EMBL" id="MHSW01000003">
    <property type="protein sequence ID" value="OHA52885.1"/>
    <property type="molecule type" value="Genomic_DNA"/>
</dbReference>
<evidence type="ECO:0000313" key="2">
    <source>
        <dbReference type="Proteomes" id="UP000176951"/>
    </source>
</evidence>